<feature type="chain" id="PRO_5046049357" evidence="1">
    <location>
        <begin position="22"/>
        <end position="325"/>
    </location>
</feature>
<dbReference type="InterPro" id="IPR031304">
    <property type="entry name" value="SLT_2"/>
</dbReference>
<keyword evidence="1" id="KW-0732">Signal</keyword>
<accession>A0ABW9GAQ9</accession>
<reference evidence="3 4" key="1">
    <citation type="journal article" date="2013" name="Int. J. Syst. Evol. Microbiol.">
        <title>Celerinatantimonas yamalensis sp. nov., a cold-adapted diazotrophic bacterium from a cold permafrost brine.</title>
        <authorList>
            <person name="Shcherbakova V."/>
            <person name="Chuvilskaya N."/>
            <person name="Rivkina E."/>
            <person name="Demidov N."/>
            <person name="Uchaeva V."/>
            <person name="Suetin S."/>
            <person name="Suzina N."/>
            <person name="Gilichinsky D."/>
        </authorList>
    </citation>
    <scope>NUCLEOTIDE SEQUENCE [LARGE SCALE GENOMIC DNA]</scope>
    <source>
        <strain evidence="3 4">C7</strain>
    </source>
</reference>
<sequence>MPNVRWILSASLIMMATQCFAATIDSHTEQQLQELSQKSHVPYSALHKAVEQAQFQPKVLAAINRPYEAKPWYQYQKLFVTQSRIEQGVAFWKKYQPALERAQKQYQVPAQVIVAIIGVETRYGQHKGQYSVLNSLYTLGFHYPKRSRFFSREFASFVRLSQQQNWNYGEIKGSYAGAMGYGQFIPSSYLHYAVDFDHDGHIDLINNPIDAIGSVANYFHQHHWTENAPVAITLNQVTTAMVQKANKKRELPYQWQQFSANEPPKAADIAATTPVNLLDLSTSMSQKEYWITFHNFYVITRYNTSPLYAMAVYQLSQQIKHAYHK</sequence>
<dbReference type="NCBIfam" id="TIGR02282">
    <property type="entry name" value="MltB"/>
    <property type="match status" value="1"/>
</dbReference>
<dbReference type="Gene3D" id="1.10.530.10">
    <property type="match status" value="1"/>
</dbReference>
<dbReference type="PANTHER" id="PTHR30163">
    <property type="entry name" value="MEMBRANE-BOUND LYTIC MUREIN TRANSGLYCOSYLASE B"/>
    <property type="match status" value="1"/>
</dbReference>
<protein>
    <submittedName>
        <fullName evidence="3">Lytic murein transglycosylase B</fullName>
    </submittedName>
</protein>
<dbReference type="Pfam" id="PF13406">
    <property type="entry name" value="SLT_2"/>
    <property type="match status" value="1"/>
</dbReference>
<feature type="signal peptide" evidence="1">
    <location>
        <begin position="1"/>
        <end position="21"/>
    </location>
</feature>
<comment type="caution">
    <text evidence="3">The sequence shown here is derived from an EMBL/GenBank/DDBJ whole genome shotgun (WGS) entry which is preliminary data.</text>
</comment>
<keyword evidence="4" id="KW-1185">Reference proteome</keyword>
<dbReference type="InterPro" id="IPR011757">
    <property type="entry name" value="Lytic_transglycosylase_MltB"/>
</dbReference>
<evidence type="ECO:0000259" key="2">
    <source>
        <dbReference type="Pfam" id="PF13406"/>
    </source>
</evidence>
<dbReference type="EMBL" id="JBEQCT010000008">
    <property type="protein sequence ID" value="MFM2486325.1"/>
    <property type="molecule type" value="Genomic_DNA"/>
</dbReference>
<evidence type="ECO:0000313" key="4">
    <source>
        <dbReference type="Proteomes" id="UP001629953"/>
    </source>
</evidence>
<dbReference type="RefSeq" id="WP_408624620.1">
    <property type="nucleotide sequence ID" value="NZ_JBEQCT010000008.1"/>
</dbReference>
<gene>
    <name evidence="3" type="primary">mltB</name>
    <name evidence="3" type="ORF">ABUE30_14875</name>
</gene>
<dbReference type="CDD" id="cd13399">
    <property type="entry name" value="Slt35-like"/>
    <property type="match status" value="1"/>
</dbReference>
<dbReference type="InterPro" id="IPR043426">
    <property type="entry name" value="MltB-like"/>
</dbReference>
<organism evidence="3 4">
    <name type="scientific">Celerinatantimonas yamalensis</name>
    <dbReference type="NCBI Taxonomy" id="559956"/>
    <lineage>
        <taxon>Bacteria</taxon>
        <taxon>Pseudomonadati</taxon>
        <taxon>Pseudomonadota</taxon>
        <taxon>Gammaproteobacteria</taxon>
        <taxon>Celerinatantimonadaceae</taxon>
        <taxon>Celerinatantimonas</taxon>
    </lineage>
</organism>
<dbReference type="Proteomes" id="UP001629953">
    <property type="component" value="Unassembled WGS sequence"/>
</dbReference>
<evidence type="ECO:0000256" key="1">
    <source>
        <dbReference type="SAM" id="SignalP"/>
    </source>
</evidence>
<name>A0ABW9GAQ9_9GAMM</name>
<proteinExistence type="predicted"/>
<dbReference type="Gene3D" id="1.10.8.350">
    <property type="entry name" value="Bacterial muramidase"/>
    <property type="match status" value="1"/>
</dbReference>
<evidence type="ECO:0000313" key="3">
    <source>
        <dbReference type="EMBL" id="MFM2486325.1"/>
    </source>
</evidence>
<dbReference type="InterPro" id="IPR023346">
    <property type="entry name" value="Lysozyme-like_dom_sf"/>
</dbReference>
<dbReference type="SUPFAM" id="SSF53955">
    <property type="entry name" value="Lysozyme-like"/>
    <property type="match status" value="1"/>
</dbReference>
<feature type="domain" description="Transglycosylase SLT" evidence="2">
    <location>
        <begin position="30"/>
        <end position="317"/>
    </location>
</feature>
<dbReference type="PANTHER" id="PTHR30163:SF9">
    <property type="entry name" value="MEMBRANE-BOUND LYTIC MUREIN TRANSGLYCOSYLASE B"/>
    <property type="match status" value="1"/>
</dbReference>